<keyword evidence="1" id="KW-1133">Transmembrane helix</keyword>
<keyword evidence="1" id="KW-0812">Transmembrane</keyword>
<evidence type="ECO:0000313" key="3">
    <source>
        <dbReference type="Proteomes" id="UP000076078"/>
    </source>
</evidence>
<dbReference type="AlphaFoldDB" id="A0A152A5K9"/>
<keyword evidence="1" id="KW-0472">Membrane</keyword>
<evidence type="ECO:0000313" key="2">
    <source>
        <dbReference type="EMBL" id="KYR01385.1"/>
    </source>
</evidence>
<name>A0A152A5K9_TIELA</name>
<organism evidence="2 3">
    <name type="scientific">Tieghemostelium lacteum</name>
    <name type="common">Slime mold</name>
    <name type="synonym">Dictyostelium lacteum</name>
    <dbReference type="NCBI Taxonomy" id="361077"/>
    <lineage>
        <taxon>Eukaryota</taxon>
        <taxon>Amoebozoa</taxon>
        <taxon>Evosea</taxon>
        <taxon>Eumycetozoa</taxon>
        <taxon>Dictyostelia</taxon>
        <taxon>Dictyosteliales</taxon>
        <taxon>Raperosteliaceae</taxon>
        <taxon>Tieghemostelium</taxon>
    </lineage>
</organism>
<dbReference type="Proteomes" id="UP000076078">
    <property type="component" value="Unassembled WGS sequence"/>
</dbReference>
<proteinExistence type="predicted"/>
<reference evidence="2 3" key="1">
    <citation type="submission" date="2015-12" db="EMBL/GenBank/DDBJ databases">
        <title>Dictyostelia acquired genes for synthesis and detection of signals that induce cell-type specialization by lateral gene transfer from prokaryotes.</title>
        <authorList>
            <person name="Gloeckner G."/>
            <person name="Schaap P."/>
        </authorList>
    </citation>
    <scope>NUCLEOTIDE SEQUENCE [LARGE SCALE GENOMIC DNA]</scope>
    <source>
        <strain evidence="2 3">TK</strain>
    </source>
</reference>
<accession>A0A152A5K9</accession>
<protein>
    <submittedName>
        <fullName evidence="2">Uncharacterized protein</fullName>
    </submittedName>
</protein>
<gene>
    <name evidence="2" type="ORF">DLAC_01972</name>
</gene>
<comment type="caution">
    <text evidence="2">The sequence shown here is derived from an EMBL/GenBank/DDBJ whole genome shotgun (WGS) entry which is preliminary data.</text>
</comment>
<feature type="transmembrane region" description="Helical" evidence="1">
    <location>
        <begin position="123"/>
        <end position="143"/>
    </location>
</feature>
<evidence type="ECO:0000256" key="1">
    <source>
        <dbReference type="SAM" id="Phobius"/>
    </source>
</evidence>
<dbReference type="InParanoid" id="A0A152A5K9"/>
<sequence length="518" mass="60533">MDYKRITKLLKTQKTFPKKIDTFLKYKFKDTILKDIIESTNEPYTENELVFFSKVVNKYPMDLNDSIKLLQVFDKGNRNQQLAILCVHHNNHILNSNGIVHRVFNSDNKETFDDQIKFEAMNYLLSILPALIIPSCIPLISIYEFFEKNNNILEEFIKLIEILHQRMSCQSKQNIEWNLTAQVNKSMLVNLINSVLSSIEMNGRVLNGYCTALDFVIHGFQSLSSKEQVVLKDKIKKLLPYLIGNYNNDYNLDSYKGLSIFIKLGKIFQNIPQMILDHFRSISSQPKISISCVNCIKILIGDYKSFDLIKQNISTITLAIIKSVLQLNGTQKSIALGLLNYLNKQFPNSMRFSIQQVEILIKHLININCTYQQFPHFLELFQFLVNQSPYMFFKHHKDLIGYWSDEIFRFNWTELIDIVSSLVLPTLSTSNWDELQDSLKLDGRIYFETLYKLYARDPKNKDLINTVQLALQGRKWMIWNCRYNQSRIISLLYLFKQVGDESLNLDLKQAISTELSRV</sequence>
<dbReference type="EMBL" id="LODT01000009">
    <property type="protein sequence ID" value="KYR01385.1"/>
    <property type="molecule type" value="Genomic_DNA"/>
</dbReference>
<keyword evidence="3" id="KW-1185">Reference proteome</keyword>